<keyword evidence="1" id="KW-0614">Plasmid</keyword>
<geneLocation type="plasmid" evidence="1">
    <name>pH6NP1</name>
</geneLocation>
<name>A0A2S1FJ47_9BURK</name>
<dbReference type="EMBL" id="MG869620">
    <property type="protein sequence ID" value="AWD72207.1"/>
    <property type="molecule type" value="Genomic_DNA"/>
</dbReference>
<reference evidence="1" key="1">
    <citation type="submission" date="2018-01" db="EMBL/GenBank/DDBJ databases">
        <title>Plasmids of psychrophilic Polaromonas spp. isolated from Arctic and Antarctic glaciers.</title>
        <authorList>
            <person name="Dziewit L."/>
            <person name="Ciok A."/>
        </authorList>
    </citation>
    <scope>NUCLEOTIDE SEQUENCE</scope>
    <source>
        <plasmid evidence="1">pH6NP1</plasmid>
    </source>
</reference>
<organism evidence="1">
    <name type="scientific">Polaromonas sp. H6N</name>
    <dbReference type="NCBI Taxonomy" id="1840293"/>
    <lineage>
        <taxon>Bacteria</taxon>
        <taxon>Pseudomonadati</taxon>
        <taxon>Pseudomonadota</taxon>
        <taxon>Betaproteobacteria</taxon>
        <taxon>Burkholderiales</taxon>
        <taxon>Comamonadaceae</taxon>
        <taxon>Polaromonas</taxon>
    </lineage>
</organism>
<protein>
    <submittedName>
        <fullName evidence="1">Uncharacterized protein</fullName>
    </submittedName>
</protein>
<dbReference type="AlphaFoldDB" id="A0A2S1FJ47"/>
<proteinExistence type="predicted"/>
<evidence type="ECO:0000313" key="1">
    <source>
        <dbReference type="EMBL" id="AWD72207.1"/>
    </source>
</evidence>
<accession>A0A2S1FJ47</accession>
<gene>
    <name evidence="1" type="ORF">pH6NP1_p006</name>
</gene>
<sequence length="133" mass="14171">MLFTAGPAPGRWCCEPAIRCARAPLPQRLVLHGFGAQLGLGPVPLQQLAQSLALELARLEPGQGSLPIGPGHLAPSMQPAAARGAELPKRRRVLRARFKRLLEPAQVPRQAWGSGLKHGQFAHGFPPVGVFNG</sequence>